<evidence type="ECO:0000256" key="22">
    <source>
        <dbReference type="ARBA" id="ARBA00032743"/>
    </source>
</evidence>
<feature type="transmembrane region" description="Helical" evidence="24">
    <location>
        <begin position="48"/>
        <end position="81"/>
    </location>
</feature>
<dbReference type="AlphaFoldDB" id="A0A7C9JCK8"/>
<evidence type="ECO:0000256" key="7">
    <source>
        <dbReference type="ARBA" id="ARBA00019373"/>
    </source>
</evidence>
<evidence type="ECO:0000256" key="18">
    <source>
        <dbReference type="ARBA" id="ARBA00029893"/>
    </source>
</evidence>
<keyword evidence="17" id="KW-1208">Phospholipid metabolism</keyword>
<evidence type="ECO:0000256" key="16">
    <source>
        <dbReference type="ARBA" id="ARBA00023209"/>
    </source>
</evidence>
<feature type="transmembrane region" description="Helical" evidence="24">
    <location>
        <begin position="212"/>
        <end position="231"/>
    </location>
</feature>
<feature type="transmembrane region" description="Helical" evidence="24">
    <location>
        <begin position="101"/>
        <end position="131"/>
    </location>
</feature>
<evidence type="ECO:0000256" key="17">
    <source>
        <dbReference type="ARBA" id="ARBA00023264"/>
    </source>
</evidence>
<protein>
    <recommendedName>
        <fullName evidence="7">Phosphatidate cytidylyltransferase</fullName>
        <ecNumber evidence="6">2.7.7.41</ecNumber>
    </recommendedName>
    <alternativeName>
        <fullName evidence="20">CDP-DAG synthase</fullName>
    </alternativeName>
    <alternativeName>
        <fullName evidence="22">CDP-DG synthase</fullName>
    </alternativeName>
    <alternativeName>
        <fullName evidence="18">CDP-diacylglycerol synthase</fullName>
    </alternativeName>
    <alternativeName>
        <fullName evidence="21">CDP-diglyceride pyrophosphorylase</fullName>
    </alternativeName>
    <alternativeName>
        <fullName evidence="23">CDP-diglyceride synthase</fullName>
    </alternativeName>
    <alternativeName>
        <fullName evidence="19">CTP:phosphatidate cytidylyltransferase</fullName>
    </alternativeName>
</protein>
<gene>
    <name evidence="25" type="ORF">D1639_00380</name>
</gene>
<dbReference type="GO" id="GO:0005886">
    <property type="term" value="C:plasma membrane"/>
    <property type="evidence" value="ECO:0007669"/>
    <property type="project" value="UniProtKB-SubCell"/>
</dbReference>
<evidence type="ECO:0000256" key="20">
    <source>
        <dbReference type="ARBA" id="ARBA00032253"/>
    </source>
</evidence>
<dbReference type="GO" id="GO:0016024">
    <property type="term" value="P:CDP-diacylglycerol biosynthetic process"/>
    <property type="evidence" value="ECO:0007669"/>
    <property type="project" value="TreeGrafter"/>
</dbReference>
<name>A0A7C9JCK8_9BACT</name>
<evidence type="ECO:0000256" key="5">
    <source>
        <dbReference type="ARBA" id="ARBA00010185"/>
    </source>
</evidence>
<evidence type="ECO:0000256" key="11">
    <source>
        <dbReference type="ARBA" id="ARBA00022692"/>
    </source>
</evidence>
<comment type="caution">
    <text evidence="25">The sequence shown here is derived from an EMBL/GenBank/DDBJ whole genome shotgun (WGS) entry which is preliminary data.</text>
</comment>
<evidence type="ECO:0000256" key="6">
    <source>
        <dbReference type="ARBA" id="ARBA00012487"/>
    </source>
</evidence>
<keyword evidence="10 25" id="KW-0808">Transferase</keyword>
<evidence type="ECO:0000256" key="4">
    <source>
        <dbReference type="ARBA" id="ARBA00005189"/>
    </source>
</evidence>
<dbReference type="PANTHER" id="PTHR46382:SF1">
    <property type="entry name" value="PHOSPHATIDATE CYTIDYLYLTRANSFERASE"/>
    <property type="match status" value="1"/>
</dbReference>
<keyword evidence="12 25" id="KW-0548">Nucleotidyltransferase</keyword>
<keyword evidence="15 24" id="KW-0472">Membrane</keyword>
<evidence type="ECO:0000256" key="3">
    <source>
        <dbReference type="ARBA" id="ARBA00005119"/>
    </source>
</evidence>
<evidence type="ECO:0000256" key="1">
    <source>
        <dbReference type="ARBA" id="ARBA00001698"/>
    </source>
</evidence>
<evidence type="ECO:0000256" key="19">
    <source>
        <dbReference type="ARBA" id="ARBA00031825"/>
    </source>
</evidence>
<comment type="pathway">
    <text evidence="3">Phospholipid metabolism; CDP-diacylglycerol biosynthesis; CDP-diacylglycerol from sn-glycerol 3-phosphate: step 3/3.</text>
</comment>
<comment type="similarity">
    <text evidence="5">Belongs to the CDS family.</text>
</comment>
<reference evidence="25" key="1">
    <citation type="submission" date="2018-08" db="EMBL/GenBank/DDBJ databases">
        <title>Murine metabolic-syndrome-specific gut microbial biobank.</title>
        <authorList>
            <person name="Liu C."/>
        </authorList>
    </citation>
    <scope>NUCLEOTIDE SEQUENCE [LARGE SCALE GENOMIC DNA]</scope>
    <source>
        <strain evidence="25">Z82</strain>
    </source>
</reference>
<sequence length="308" mass="33171">MEDDTCADLWRGRTDPTRRERIKDYALDKTPKKLRNPSALQVRFRTGFIYVTVSVLCLVISGWTTLALLAATAGICAGEFYYMLRSDAKLPNEMLGIIGAVLYPVCVFFFGVVGVVYACLATLIALLVWYVFWQRARVPDVGVSFFGAAYCGLLLCGVLVIRGSLASPWGGVLVLLLFLSVWANDSFAYLVGSKFGKHKLAPRTSPKKSWEGFFAGLVGSAVFWVLMSFVPGVTMPIPLAVVFGVISGIMGVLGDLAESRIKRNSGVKDSGTLMPGHGGLLDRCDSLFLVSATAAVLLISGGCIPFSA</sequence>
<keyword evidence="13 24" id="KW-1133">Transmembrane helix</keyword>
<comment type="pathway">
    <text evidence="4">Lipid metabolism.</text>
</comment>
<feature type="transmembrane region" description="Helical" evidence="24">
    <location>
        <begin position="143"/>
        <end position="163"/>
    </location>
</feature>
<evidence type="ECO:0000256" key="14">
    <source>
        <dbReference type="ARBA" id="ARBA00023098"/>
    </source>
</evidence>
<dbReference type="GO" id="GO:0004605">
    <property type="term" value="F:phosphatidate cytidylyltransferase activity"/>
    <property type="evidence" value="ECO:0007669"/>
    <property type="project" value="UniProtKB-EC"/>
</dbReference>
<feature type="transmembrane region" description="Helical" evidence="24">
    <location>
        <begin position="237"/>
        <end position="257"/>
    </location>
</feature>
<proteinExistence type="inferred from homology"/>
<evidence type="ECO:0000256" key="8">
    <source>
        <dbReference type="ARBA" id="ARBA00022475"/>
    </source>
</evidence>
<dbReference type="EC" id="2.7.7.41" evidence="6"/>
<comment type="catalytic activity">
    <reaction evidence="1">
        <text>a 1,2-diacyl-sn-glycero-3-phosphate + CTP + H(+) = a CDP-1,2-diacyl-sn-glycerol + diphosphate</text>
        <dbReference type="Rhea" id="RHEA:16229"/>
        <dbReference type="ChEBI" id="CHEBI:15378"/>
        <dbReference type="ChEBI" id="CHEBI:33019"/>
        <dbReference type="ChEBI" id="CHEBI:37563"/>
        <dbReference type="ChEBI" id="CHEBI:58332"/>
        <dbReference type="ChEBI" id="CHEBI:58608"/>
        <dbReference type="EC" id="2.7.7.41"/>
    </reaction>
</comment>
<evidence type="ECO:0000256" key="23">
    <source>
        <dbReference type="ARBA" id="ARBA00033406"/>
    </source>
</evidence>
<feature type="transmembrane region" description="Helical" evidence="24">
    <location>
        <begin position="287"/>
        <end position="307"/>
    </location>
</feature>
<evidence type="ECO:0000256" key="2">
    <source>
        <dbReference type="ARBA" id="ARBA00004651"/>
    </source>
</evidence>
<evidence type="ECO:0000313" key="25">
    <source>
        <dbReference type="EMBL" id="NBI33516.1"/>
    </source>
</evidence>
<evidence type="ECO:0000256" key="24">
    <source>
        <dbReference type="SAM" id="Phobius"/>
    </source>
</evidence>
<feature type="transmembrane region" description="Helical" evidence="24">
    <location>
        <begin position="169"/>
        <end position="191"/>
    </location>
</feature>
<keyword evidence="8" id="KW-1003">Cell membrane</keyword>
<evidence type="ECO:0000256" key="10">
    <source>
        <dbReference type="ARBA" id="ARBA00022679"/>
    </source>
</evidence>
<comment type="subcellular location">
    <subcellularLocation>
        <location evidence="2">Cell membrane</location>
        <topology evidence="2">Multi-pass membrane protein</topology>
    </subcellularLocation>
</comment>
<keyword evidence="14" id="KW-0443">Lipid metabolism</keyword>
<keyword evidence="11 24" id="KW-0812">Transmembrane</keyword>
<dbReference type="PANTHER" id="PTHR46382">
    <property type="entry name" value="PHOSPHATIDATE CYTIDYLYLTRANSFERASE"/>
    <property type="match status" value="1"/>
</dbReference>
<evidence type="ECO:0000256" key="13">
    <source>
        <dbReference type="ARBA" id="ARBA00022989"/>
    </source>
</evidence>
<accession>A0A7C9JCK8</accession>
<evidence type="ECO:0000256" key="9">
    <source>
        <dbReference type="ARBA" id="ARBA00022516"/>
    </source>
</evidence>
<evidence type="ECO:0000256" key="15">
    <source>
        <dbReference type="ARBA" id="ARBA00023136"/>
    </source>
</evidence>
<organism evidence="25">
    <name type="scientific">Muribaculaceae bacterium Z82</name>
    <dbReference type="NCBI Taxonomy" id="2304548"/>
    <lineage>
        <taxon>Bacteria</taxon>
        <taxon>Pseudomonadati</taxon>
        <taxon>Bacteroidota</taxon>
        <taxon>Bacteroidia</taxon>
        <taxon>Bacteroidales</taxon>
        <taxon>Muribaculaceae</taxon>
    </lineage>
</organism>
<keyword evidence="9" id="KW-0444">Lipid biosynthesis</keyword>
<keyword evidence="16" id="KW-0594">Phospholipid biosynthesis</keyword>
<evidence type="ECO:0000256" key="12">
    <source>
        <dbReference type="ARBA" id="ARBA00022695"/>
    </source>
</evidence>
<dbReference type="Pfam" id="PF01148">
    <property type="entry name" value="CTP_transf_1"/>
    <property type="match status" value="1"/>
</dbReference>
<dbReference type="EMBL" id="QWKH01000002">
    <property type="protein sequence ID" value="NBI33516.1"/>
    <property type="molecule type" value="Genomic_DNA"/>
</dbReference>
<evidence type="ECO:0000256" key="21">
    <source>
        <dbReference type="ARBA" id="ARBA00032396"/>
    </source>
</evidence>